<organism evidence="2 3">
    <name type="scientific">Haloglomus irregulare</name>
    <dbReference type="NCBI Taxonomy" id="2234134"/>
    <lineage>
        <taxon>Archaea</taxon>
        <taxon>Methanobacteriati</taxon>
        <taxon>Methanobacteriota</taxon>
        <taxon>Stenosarchaea group</taxon>
        <taxon>Halobacteria</taxon>
        <taxon>Halobacteriales</taxon>
        <taxon>Natronomonadaceae</taxon>
        <taxon>Haloglomus</taxon>
    </lineage>
</organism>
<gene>
    <name evidence="2" type="ORF">DP107_11285</name>
</gene>
<dbReference type="GO" id="GO:0005737">
    <property type="term" value="C:cytoplasm"/>
    <property type="evidence" value="ECO:0007669"/>
    <property type="project" value="TreeGrafter"/>
</dbReference>
<dbReference type="InterPro" id="IPR003462">
    <property type="entry name" value="ODC_Mu_crystall"/>
</dbReference>
<dbReference type="PANTHER" id="PTHR13812:SF19">
    <property type="entry name" value="KETIMINE REDUCTASE MU-CRYSTALLIN"/>
    <property type="match status" value="1"/>
</dbReference>
<protein>
    <submittedName>
        <fullName evidence="2">Ornithine cyclodeaminase family protein</fullName>
    </submittedName>
</protein>
<accession>A0A554N8M4</accession>
<evidence type="ECO:0000256" key="1">
    <source>
        <dbReference type="SAM" id="MobiDB-lite"/>
    </source>
</evidence>
<proteinExistence type="predicted"/>
<dbReference type="AlphaFoldDB" id="A0A554N8M4"/>
<name>A0A554N8M4_9EURY</name>
<sequence>MARVLTDEAIRGVLPMADVVTTMRMALRERAHGSLYAPPRWSLDVPDGSLVVTAGVAMGVGTMGFRAYETLGRGPGHEGLVAVWNAEAGRFDGCIIGHRVGLLRTAGINGVAAGALAREDASTLAVLGTGPQARQGARAVCAVRDIETVRVHSPTAEHRSGGAATSERRSREHRETFAERMPEKLGLEADAVTAHDGPEPAVRGADVVYCATDSEAPVLDTDWLDAGTHVHTLGPTRADGHELPTAVFDRADVLATDSLDQVAASDEVDGFVVDDWDERLVELGDLVTEGVERGSEAVTVFCSVGLAGTEVVLADRYLRELDREDR</sequence>
<dbReference type="Gene3D" id="3.40.50.720">
    <property type="entry name" value="NAD(P)-binding Rossmann-like Domain"/>
    <property type="match status" value="1"/>
</dbReference>
<dbReference type="InParanoid" id="A0A554N8M4"/>
<reference evidence="2 3" key="1">
    <citation type="submission" date="2018-06" db="EMBL/GenBank/DDBJ databases">
        <title>Natronomonas sp. F16-60 a new haloarchaeon isolated from a solar saltern of Isla Cristina, Huelva, Spain.</title>
        <authorList>
            <person name="Duran-Viseras A."/>
            <person name="Sanchez-Porro C."/>
            <person name="Ventosa A."/>
        </authorList>
    </citation>
    <scope>NUCLEOTIDE SEQUENCE [LARGE SCALE GENOMIC DNA]</scope>
    <source>
        <strain evidence="2 3">F16-60</strain>
    </source>
</reference>
<dbReference type="PANTHER" id="PTHR13812">
    <property type="entry name" value="KETIMINE REDUCTASE MU-CRYSTALLIN"/>
    <property type="match status" value="1"/>
</dbReference>
<dbReference type="EMBL" id="QMDX01000006">
    <property type="protein sequence ID" value="TSD13742.1"/>
    <property type="molecule type" value="Genomic_DNA"/>
</dbReference>
<feature type="region of interest" description="Disordered" evidence="1">
    <location>
        <begin position="153"/>
        <end position="172"/>
    </location>
</feature>
<dbReference type="Proteomes" id="UP000319894">
    <property type="component" value="Unassembled WGS sequence"/>
</dbReference>
<dbReference type="Gene3D" id="3.30.1780.10">
    <property type="entry name" value="ornithine cyclodeaminase, domain 1"/>
    <property type="match status" value="1"/>
</dbReference>
<dbReference type="InterPro" id="IPR036291">
    <property type="entry name" value="NAD(P)-bd_dom_sf"/>
</dbReference>
<comment type="caution">
    <text evidence="2">The sequence shown here is derived from an EMBL/GenBank/DDBJ whole genome shotgun (WGS) entry which is preliminary data.</text>
</comment>
<keyword evidence="3" id="KW-1185">Reference proteome</keyword>
<dbReference type="Pfam" id="PF02423">
    <property type="entry name" value="OCD_Mu_crystall"/>
    <property type="match status" value="1"/>
</dbReference>
<evidence type="ECO:0000313" key="3">
    <source>
        <dbReference type="Proteomes" id="UP000319894"/>
    </source>
</evidence>
<evidence type="ECO:0000313" key="2">
    <source>
        <dbReference type="EMBL" id="TSD13742.1"/>
    </source>
</evidence>
<dbReference type="OrthoDB" id="182805at2157"/>
<dbReference type="InterPro" id="IPR023401">
    <property type="entry name" value="ODC_N"/>
</dbReference>
<dbReference type="RefSeq" id="WP_144262265.1">
    <property type="nucleotide sequence ID" value="NZ_QMDX01000006.1"/>
</dbReference>
<dbReference type="SUPFAM" id="SSF51735">
    <property type="entry name" value="NAD(P)-binding Rossmann-fold domains"/>
    <property type="match status" value="1"/>
</dbReference>